<comment type="caution">
    <text evidence="12">The sequence shown here is derived from an EMBL/GenBank/DDBJ whole genome shotgun (WGS) entry which is preliminary data.</text>
</comment>
<dbReference type="InterPro" id="IPR033745">
    <property type="entry name" value="Fis1_cytosol"/>
</dbReference>
<evidence type="ECO:0000256" key="2">
    <source>
        <dbReference type="ARBA" id="ARBA00004572"/>
    </source>
</evidence>
<keyword evidence="4" id="KW-0962">Peroxisome biogenesis</keyword>
<dbReference type="EMBL" id="JAAGAX010000015">
    <property type="protein sequence ID" value="KAF2291854.1"/>
    <property type="molecule type" value="Genomic_DNA"/>
</dbReference>
<keyword evidence="8" id="KW-0496">Mitochondrion</keyword>
<dbReference type="InterPro" id="IPR011990">
    <property type="entry name" value="TPR-like_helical_dom_sf"/>
</dbReference>
<keyword evidence="10" id="KW-0802">TPR repeat</keyword>
<organism evidence="12 13">
    <name type="scientific">Hevea brasiliensis</name>
    <name type="common">Para rubber tree</name>
    <name type="synonym">Siphonia brasiliensis</name>
    <dbReference type="NCBI Taxonomy" id="3981"/>
    <lineage>
        <taxon>Eukaryota</taxon>
        <taxon>Viridiplantae</taxon>
        <taxon>Streptophyta</taxon>
        <taxon>Embryophyta</taxon>
        <taxon>Tracheophyta</taxon>
        <taxon>Spermatophyta</taxon>
        <taxon>Magnoliopsida</taxon>
        <taxon>eudicotyledons</taxon>
        <taxon>Gunneridae</taxon>
        <taxon>Pentapetalae</taxon>
        <taxon>rosids</taxon>
        <taxon>fabids</taxon>
        <taxon>Malpighiales</taxon>
        <taxon>Euphorbiaceae</taxon>
        <taxon>Crotonoideae</taxon>
        <taxon>Micrandreae</taxon>
        <taxon>Hevea</taxon>
    </lineage>
</organism>
<evidence type="ECO:0000256" key="3">
    <source>
        <dbReference type="ARBA" id="ARBA00008937"/>
    </source>
</evidence>
<dbReference type="GO" id="GO:0005778">
    <property type="term" value="C:peroxisomal membrane"/>
    <property type="evidence" value="ECO:0007669"/>
    <property type="project" value="UniProtKB-SubCell"/>
</dbReference>
<dbReference type="Pfam" id="PF14852">
    <property type="entry name" value="Fis1_TPR_N"/>
    <property type="match status" value="1"/>
</dbReference>
<evidence type="ECO:0000256" key="9">
    <source>
        <dbReference type="ARBA" id="ARBA00023136"/>
    </source>
</evidence>
<dbReference type="FunFam" id="1.25.40.10:FF:000167">
    <property type="entry name" value="Mitochondrial fission 1 protein"/>
    <property type="match status" value="1"/>
</dbReference>
<accession>A0A6A6KTI7</accession>
<protein>
    <submittedName>
        <fullName evidence="12">Uncharacterized protein</fullName>
    </submittedName>
</protein>
<feature type="repeat" description="TPR" evidence="10">
    <location>
        <begin position="399"/>
        <end position="432"/>
    </location>
</feature>
<comment type="subcellular location">
    <subcellularLocation>
        <location evidence="2">Mitochondrion outer membrane</location>
        <topology evidence="2">Single-pass membrane protein</topology>
    </subcellularLocation>
    <subcellularLocation>
        <location evidence="1">Peroxisome membrane</location>
        <topology evidence="1">Single-pass membrane protein</topology>
    </subcellularLocation>
</comment>
<dbReference type="CDD" id="cd12212">
    <property type="entry name" value="Fis1"/>
    <property type="match status" value="1"/>
</dbReference>
<keyword evidence="5 11" id="KW-0812">Transmembrane</keyword>
<dbReference type="GO" id="GO:0005741">
    <property type="term" value="C:mitochondrial outer membrane"/>
    <property type="evidence" value="ECO:0007669"/>
    <property type="project" value="UniProtKB-SubCell"/>
</dbReference>
<comment type="similarity">
    <text evidence="3">Belongs to the FIS1 family.</text>
</comment>
<dbReference type="PROSITE" id="PS50005">
    <property type="entry name" value="TPR"/>
    <property type="match status" value="1"/>
</dbReference>
<dbReference type="Gene3D" id="1.25.40.10">
    <property type="entry name" value="Tetratricopeptide repeat domain"/>
    <property type="match status" value="1"/>
</dbReference>
<evidence type="ECO:0000256" key="5">
    <source>
        <dbReference type="ARBA" id="ARBA00022692"/>
    </source>
</evidence>
<feature type="transmembrane region" description="Helical" evidence="11">
    <location>
        <begin position="450"/>
        <end position="473"/>
    </location>
</feature>
<dbReference type="InterPro" id="IPR028061">
    <property type="entry name" value="Fis1_TPR_C"/>
</dbReference>
<evidence type="ECO:0000313" key="13">
    <source>
        <dbReference type="Proteomes" id="UP000467840"/>
    </source>
</evidence>
<proteinExistence type="inferred from homology"/>
<evidence type="ECO:0000256" key="10">
    <source>
        <dbReference type="PROSITE-ProRule" id="PRU00339"/>
    </source>
</evidence>
<dbReference type="SUPFAM" id="SSF48452">
    <property type="entry name" value="TPR-like"/>
    <property type="match status" value="1"/>
</dbReference>
<sequence>MRAAYCDHLLHTRIYLSSPTIPHQQNLRVGFSVTKGSFHFTYLFCILTSKLECSFNIAAAEQNRDGRTRRLVHASCGAIRAVYGAQLSPWDEKPYEILPSGKKAYLDEQDVVTFLDPPKELIPLDPGSYNPAAYLWKKIEDILEERRPRLLTLLKPRLISRAWQIAGTRYEDPQLARKCASNLLCSEEKEPSLEFYNCQSSGGPWPIAWMKSFKKAIFHCDNGKTYGRLIGGSPLAQITNTCSPLYFMVVQCGEVMSTEQPCDLAYELGDGHLNLHNYPQGFPIPAKHPYPFYDQVVIYVRHVGPGVSVAQAWQEGKELQQVPRKLCGEILMVKDYAASAGCEQEVIEAEKGSSDEFKNECIMRLSWALVHSRQPEDVHRGMAMLESSIGDTTSPQKLREKLYLLAVGYYRSGDYSKSRELVEECLKIEPDWRQAQSLRKAIEDQIKKDGIIGIGIAATAVGLVAGGIAAALARRN</sequence>
<evidence type="ECO:0000256" key="4">
    <source>
        <dbReference type="ARBA" id="ARBA00022593"/>
    </source>
</evidence>
<evidence type="ECO:0000256" key="6">
    <source>
        <dbReference type="ARBA" id="ARBA00022787"/>
    </source>
</evidence>
<dbReference type="InterPro" id="IPR028058">
    <property type="entry name" value="Fis1_TPR_N"/>
</dbReference>
<dbReference type="PANTHER" id="PTHR37201:SF1">
    <property type="entry name" value="WD REPEAT PROTEIN"/>
    <property type="match status" value="1"/>
</dbReference>
<dbReference type="AlphaFoldDB" id="A0A6A6KTI7"/>
<dbReference type="InterPro" id="IPR019734">
    <property type="entry name" value="TPR_rpt"/>
</dbReference>
<gene>
    <name evidence="12" type="ORF">GH714_035858</name>
</gene>
<evidence type="ECO:0000256" key="1">
    <source>
        <dbReference type="ARBA" id="ARBA00004549"/>
    </source>
</evidence>
<evidence type="ECO:0000256" key="7">
    <source>
        <dbReference type="ARBA" id="ARBA00022989"/>
    </source>
</evidence>
<dbReference type="Proteomes" id="UP000467840">
    <property type="component" value="Chromosome 2"/>
</dbReference>
<evidence type="ECO:0000313" key="12">
    <source>
        <dbReference type="EMBL" id="KAF2291854.1"/>
    </source>
</evidence>
<dbReference type="PANTHER" id="PTHR37201">
    <property type="entry name" value="WD REPEAT PROTEIN"/>
    <property type="match status" value="1"/>
</dbReference>
<reference evidence="12 13" key="1">
    <citation type="journal article" date="2020" name="Mol. Plant">
        <title>The Chromosome-Based Rubber Tree Genome Provides New Insights into Spurge Genome Evolution and Rubber Biosynthesis.</title>
        <authorList>
            <person name="Liu J."/>
            <person name="Shi C."/>
            <person name="Shi C.C."/>
            <person name="Li W."/>
            <person name="Zhang Q.J."/>
            <person name="Zhang Y."/>
            <person name="Li K."/>
            <person name="Lu H.F."/>
            <person name="Shi C."/>
            <person name="Zhu S.T."/>
            <person name="Xiao Z.Y."/>
            <person name="Nan H."/>
            <person name="Yue Y."/>
            <person name="Zhu X.G."/>
            <person name="Wu Y."/>
            <person name="Hong X.N."/>
            <person name="Fan G.Y."/>
            <person name="Tong Y."/>
            <person name="Zhang D."/>
            <person name="Mao C.L."/>
            <person name="Liu Y.L."/>
            <person name="Hao S.J."/>
            <person name="Liu W.Q."/>
            <person name="Lv M.Q."/>
            <person name="Zhang H.B."/>
            <person name="Liu Y."/>
            <person name="Hu-Tang G.R."/>
            <person name="Wang J.P."/>
            <person name="Wang J.H."/>
            <person name="Sun Y.H."/>
            <person name="Ni S.B."/>
            <person name="Chen W.B."/>
            <person name="Zhang X.C."/>
            <person name="Jiao Y.N."/>
            <person name="Eichler E.E."/>
            <person name="Li G.H."/>
            <person name="Liu X."/>
            <person name="Gao L.Z."/>
        </authorList>
    </citation>
    <scope>NUCLEOTIDE SEQUENCE [LARGE SCALE GENOMIC DNA]</scope>
    <source>
        <strain evidence="13">cv. GT1</strain>
        <tissue evidence="12">Leaf</tissue>
    </source>
</reference>
<dbReference type="Pfam" id="PF14853">
    <property type="entry name" value="Fis1_TPR_C"/>
    <property type="match status" value="1"/>
</dbReference>
<keyword evidence="13" id="KW-1185">Reference proteome</keyword>
<evidence type="ECO:0000256" key="8">
    <source>
        <dbReference type="ARBA" id="ARBA00023128"/>
    </source>
</evidence>
<name>A0A6A6KTI7_HEVBR</name>
<keyword evidence="6" id="KW-1000">Mitochondrion outer membrane</keyword>
<keyword evidence="9 11" id="KW-0472">Membrane</keyword>
<dbReference type="GO" id="GO:0016559">
    <property type="term" value="P:peroxisome fission"/>
    <property type="evidence" value="ECO:0007669"/>
    <property type="project" value="UniProtKB-ARBA"/>
</dbReference>
<evidence type="ECO:0000256" key="11">
    <source>
        <dbReference type="SAM" id="Phobius"/>
    </source>
</evidence>
<keyword evidence="7 11" id="KW-1133">Transmembrane helix</keyword>